<organism evidence="6 7">
    <name type="scientific">Pseudaquabacterium inlustre</name>
    <dbReference type="NCBI Taxonomy" id="2984192"/>
    <lineage>
        <taxon>Bacteria</taxon>
        <taxon>Pseudomonadati</taxon>
        <taxon>Pseudomonadota</taxon>
        <taxon>Betaproteobacteria</taxon>
        <taxon>Burkholderiales</taxon>
        <taxon>Sphaerotilaceae</taxon>
        <taxon>Pseudaquabacterium</taxon>
    </lineage>
</organism>
<accession>A0ABU9CFN2</accession>
<dbReference type="EMBL" id="JBBUTH010000001">
    <property type="protein sequence ID" value="MEK8049110.1"/>
    <property type="molecule type" value="Genomic_DNA"/>
</dbReference>
<keyword evidence="5" id="KW-0119">Carbohydrate metabolism</keyword>
<dbReference type="InterPro" id="IPR011330">
    <property type="entry name" value="Glyco_hydro/deAcase_b/a-brl"/>
</dbReference>
<keyword evidence="3" id="KW-0378">Hydrolase</keyword>
<evidence type="ECO:0000313" key="7">
    <source>
        <dbReference type="Proteomes" id="UP001365405"/>
    </source>
</evidence>
<keyword evidence="2" id="KW-0479">Metal-binding</keyword>
<dbReference type="PANTHER" id="PTHR31609">
    <property type="entry name" value="YDJC DEACETYLASE FAMILY MEMBER"/>
    <property type="match status" value="1"/>
</dbReference>
<name>A0ABU9CFN2_9BURK</name>
<evidence type="ECO:0000313" key="6">
    <source>
        <dbReference type="EMBL" id="MEK8049110.1"/>
    </source>
</evidence>
<dbReference type="Pfam" id="PF04794">
    <property type="entry name" value="YdjC"/>
    <property type="match status" value="1"/>
</dbReference>
<keyword evidence="4" id="KW-0460">Magnesium</keyword>
<dbReference type="CDD" id="cd10807">
    <property type="entry name" value="YdjC_like_3"/>
    <property type="match status" value="1"/>
</dbReference>
<evidence type="ECO:0000256" key="3">
    <source>
        <dbReference type="ARBA" id="ARBA00022801"/>
    </source>
</evidence>
<dbReference type="SUPFAM" id="SSF88713">
    <property type="entry name" value="Glycoside hydrolase/deacetylase"/>
    <property type="match status" value="1"/>
</dbReference>
<evidence type="ECO:0000256" key="1">
    <source>
        <dbReference type="ARBA" id="ARBA00001946"/>
    </source>
</evidence>
<evidence type="ECO:0000256" key="5">
    <source>
        <dbReference type="ARBA" id="ARBA00023277"/>
    </source>
</evidence>
<evidence type="ECO:0000256" key="2">
    <source>
        <dbReference type="ARBA" id="ARBA00022723"/>
    </source>
</evidence>
<sequence>MTEPRPLLLCADDYGLASGIDATIARLVRAGRLGAFSCIVNGPAWGVDAAEVPALRAAGAQAGWHLNLTEGVPLSPALAARWPQLPTLPRLLALSHGGRLPRAALRDELAAQWQAFVQATGRVPDFVDGHQHVHQLPGVRPLLLSLLGERGAGVPVRATAPLAGPGFGFKRWVIGATGGFALTRALRGARMAHNRRLLGAYDFQATDYGALMRGWLDQVPAEGALLFCHPGARSADAPADVIAAAREREAAYLGSDAFPRDLAAAGVCLAPVWR</sequence>
<dbReference type="Proteomes" id="UP001365405">
    <property type="component" value="Unassembled WGS sequence"/>
</dbReference>
<dbReference type="RefSeq" id="WP_341408782.1">
    <property type="nucleotide sequence ID" value="NZ_JBBUTH010000001.1"/>
</dbReference>
<keyword evidence="7" id="KW-1185">Reference proteome</keyword>
<comment type="caution">
    <text evidence="6">The sequence shown here is derived from an EMBL/GenBank/DDBJ whole genome shotgun (WGS) entry which is preliminary data.</text>
</comment>
<reference evidence="6 7" key="1">
    <citation type="submission" date="2024-04" db="EMBL/GenBank/DDBJ databases">
        <title>Novel species of the genus Ideonella isolated from streams.</title>
        <authorList>
            <person name="Lu H."/>
        </authorList>
    </citation>
    <scope>NUCLEOTIDE SEQUENCE [LARGE SCALE GENOMIC DNA]</scope>
    <source>
        <strain evidence="6 7">DXS22W</strain>
    </source>
</reference>
<dbReference type="InterPro" id="IPR006879">
    <property type="entry name" value="YdjC-like"/>
</dbReference>
<dbReference type="PANTHER" id="PTHR31609:SF1">
    <property type="entry name" value="CARBOHYDRATE DEACETYLASE"/>
    <property type="match status" value="1"/>
</dbReference>
<evidence type="ECO:0000256" key="4">
    <source>
        <dbReference type="ARBA" id="ARBA00022842"/>
    </source>
</evidence>
<dbReference type="Gene3D" id="3.20.20.370">
    <property type="entry name" value="Glycoside hydrolase/deacetylase"/>
    <property type="match status" value="1"/>
</dbReference>
<protein>
    <submittedName>
        <fullName evidence="6">ChbG/HpnK family deacetylase</fullName>
    </submittedName>
</protein>
<comment type="cofactor">
    <cofactor evidence="1">
        <name>Mg(2+)</name>
        <dbReference type="ChEBI" id="CHEBI:18420"/>
    </cofactor>
</comment>
<proteinExistence type="predicted"/>
<gene>
    <name evidence="6" type="ORF">AACH10_02560</name>
</gene>